<organism evidence="1 2">
    <name type="scientific">Variovorax paradoxus B4</name>
    <dbReference type="NCBI Taxonomy" id="1246301"/>
    <lineage>
        <taxon>Bacteria</taxon>
        <taxon>Pseudomonadati</taxon>
        <taxon>Pseudomonadota</taxon>
        <taxon>Betaproteobacteria</taxon>
        <taxon>Burkholderiales</taxon>
        <taxon>Comamonadaceae</taxon>
        <taxon>Variovorax</taxon>
    </lineage>
</organism>
<dbReference type="Proteomes" id="UP000016223">
    <property type="component" value="Chromosome 2"/>
</dbReference>
<gene>
    <name evidence="1" type="ORF">VAPA_2c04250</name>
</gene>
<protein>
    <submittedName>
        <fullName evidence="1">Uncharacterized protein</fullName>
    </submittedName>
</protein>
<name>T1XLH4_VARPD</name>
<dbReference type="AlphaFoldDB" id="T1XLH4"/>
<dbReference type="EMBL" id="CP003912">
    <property type="protein sequence ID" value="AGU52985.1"/>
    <property type="molecule type" value="Genomic_DNA"/>
</dbReference>
<evidence type="ECO:0000313" key="2">
    <source>
        <dbReference type="Proteomes" id="UP000016223"/>
    </source>
</evidence>
<proteinExistence type="predicted"/>
<dbReference type="KEGG" id="vpd:VAPA_2c04250"/>
<evidence type="ECO:0000313" key="1">
    <source>
        <dbReference type="EMBL" id="AGU52985.1"/>
    </source>
</evidence>
<accession>T1XLH4</accession>
<dbReference type="HOGENOM" id="CLU_2332817_0_0_4"/>
<sequence length="98" mass="11333">MRHPIGSRLELAQLRAPHPIAQWLHCRRHIVHLIDRHGDTGRASNSADGNPLLADLYPLTLLPAYWQVQMRFEDSRLQSRATQIVRHAAARRKEKEQS</sequence>
<reference evidence="1 2" key="1">
    <citation type="submission" date="2012-10" db="EMBL/GenBank/DDBJ databases">
        <title>Genome sequence of Variovorax paradoxus B4.</title>
        <authorList>
            <person name="Schuldes J."/>
            <person name="Brandt U."/>
            <person name="Hiessl S."/>
            <person name="Wuebbeler J.H."/>
            <person name="Thuermer A."/>
            <person name="Steinbuechel A."/>
            <person name="Daniel R."/>
        </authorList>
    </citation>
    <scope>NUCLEOTIDE SEQUENCE [LARGE SCALE GENOMIC DNA]</scope>
    <source>
        <strain evidence="1 2">B4</strain>
    </source>
</reference>